<evidence type="ECO:0000259" key="9">
    <source>
        <dbReference type="PROSITE" id="PS51330"/>
    </source>
</evidence>
<dbReference type="PANTHER" id="PTHR48069:SF3">
    <property type="entry name" value="DIHYDROFOLATE REDUCTASE"/>
    <property type="match status" value="1"/>
</dbReference>
<proteinExistence type="inferred from homology"/>
<dbReference type="SUPFAM" id="SSF53597">
    <property type="entry name" value="Dihydrofolate reductase-like"/>
    <property type="match status" value="1"/>
</dbReference>
<dbReference type="PROSITE" id="PS00075">
    <property type="entry name" value="DHFR_1"/>
    <property type="match status" value="1"/>
</dbReference>
<keyword evidence="6" id="KW-0560">Oxidoreductase</keyword>
<dbReference type="PRINTS" id="PR00070">
    <property type="entry name" value="DHFR"/>
</dbReference>
<feature type="region of interest" description="Disordered" evidence="8">
    <location>
        <begin position="1"/>
        <end position="41"/>
    </location>
</feature>
<evidence type="ECO:0000256" key="1">
    <source>
        <dbReference type="ARBA" id="ARBA00004903"/>
    </source>
</evidence>
<accession>A0ABR0KCU7</accession>
<comment type="pathway">
    <text evidence="1">Cofactor biosynthesis; tetrahydrofolate biosynthesis; 5,6,7,8-tetrahydrofolate from 7,8-dihydrofolate: step 1/1.</text>
</comment>
<dbReference type="InterPro" id="IPR001796">
    <property type="entry name" value="DHFR_dom"/>
</dbReference>
<dbReference type="Pfam" id="PF00186">
    <property type="entry name" value="DHFR_1"/>
    <property type="match status" value="1"/>
</dbReference>
<organism evidence="10 11">
    <name type="scientific">Lithohypha guttulata</name>
    <dbReference type="NCBI Taxonomy" id="1690604"/>
    <lineage>
        <taxon>Eukaryota</taxon>
        <taxon>Fungi</taxon>
        <taxon>Dikarya</taxon>
        <taxon>Ascomycota</taxon>
        <taxon>Pezizomycotina</taxon>
        <taxon>Eurotiomycetes</taxon>
        <taxon>Chaetothyriomycetidae</taxon>
        <taxon>Chaetothyriales</taxon>
        <taxon>Trichomeriaceae</taxon>
        <taxon>Lithohypha</taxon>
    </lineage>
</organism>
<keyword evidence="4" id="KW-0554">One-carbon metabolism</keyword>
<dbReference type="InterPro" id="IPR024072">
    <property type="entry name" value="DHFR-like_dom_sf"/>
</dbReference>
<evidence type="ECO:0000256" key="8">
    <source>
        <dbReference type="SAM" id="MobiDB-lite"/>
    </source>
</evidence>
<keyword evidence="5" id="KW-0521">NADP</keyword>
<dbReference type="InterPro" id="IPR012259">
    <property type="entry name" value="DHFR"/>
</dbReference>
<dbReference type="EC" id="1.5.1.3" evidence="2"/>
<reference evidence="10 11" key="1">
    <citation type="submission" date="2023-08" db="EMBL/GenBank/DDBJ databases">
        <title>Black Yeasts Isolated from many extreme environments.</title>
        <authorList>
            <person name="Coleine C."/>
            <person name="Stajich J.E."/>
            <person name="Selbmann L."/>
        </authorList>
    </citation>
    <scope>NUCLEOTIDE SEQUENCE [LARGE SCALE GENOMIC DNA]</scope>
    <source>
        <strain evidence="10 11">CCFEE 5885</strain>
    </source>
</reference>
<comment type="caution">
    <text evidence="10">The sequence shown here is derived from an EMBL/GenBank/DDBJ whole genome shotgun (WGS) entry which is preliminary data.</text>
</comment>
<evidence type="ECO:0000256" key="6">
    <source>
        <dbReference type="ARBA" id="ARBA00023002"/>
    </source>
</evidence>
<dbReference type="Gene3D" id="3.40.430.10">
    <property type="entry name" value="Dihydrofolate Reductase, subunit A"/>
    <property type="match status" value="1"/>
</dbReference>
<dbReference type="CDD" id="cd00209">
    <property type="entry name" value="DHFR"/>
    <property type="match status" value="1"/>
</dbReference>
<feature type="compositionally biased region" description="Low complexity" evidence="8">
    <location>
        <begin position="13"/>
        <end position="22"/>
    </location>
</feature>
<evidence type="ECO:0000256" key="4">
    <source>
        <dbReference type="ARBA" id="ARBA00022563"/>
    </source>
</evidence>
<gene>
    <name evidence="10" type="ORF">LTR24_004194</name>
</gene>
<dbReference type="PROSITE" id="PS51330">
    <property type="entry name" value="DHFR_2"/>
    <property type="match status" value="1"/>
</dbReference>
<dbReference type="InterPro" id="IPR017925">
    <property type="entry name" value="DHFR_CS"/>
</dbReference>
<evidence type="ECO:0000313" key="11">
    <source>
        <dbReference type="Proteomes" id="UP001345013"/>
    </source>
</evidence>
<dbReference type="EMBL" id="JAVRRG010000042">
    <property type="protein sequence ID" value="KAK5093483.1"/>
    <property type="molecule type" value="Genomic_DNA"/>
</dbReference>
<dbReference type="Proteomes" id="UP001345013">
    <property type="component" value="Unassembled WGS sequence"/>
</dbReference>
<feature type="domain" description="DHFR" evidence="9">
    <location>
        <begin position="48"/>
        <end position="329"/>
    </location>
</feature>
<evidence type="ECO:0000313" key="10">
    <source>
        <dbReference type="EMBL" id="KAK5093483.1"/>
    </source>
</evidence>
<keyword evidence="11" id="KW-1185">Reference proteome</keyword>
<dbReference type="PANTHER" id="PTHR48069">
    <property type="entry name" value="DIHYDROFOLATE REDUCTASE"/>
    <property type="match status" value="1"/>
</dbReference>
<evidence type="ECO:0000256" key="2">
    <source>
        <dbReference type="ARBA" id="ARBA00012856"/>
    </source>
</evidence>
<evidence type="ECO:0000256" key="5">
    <source>
        <dbReference type="ARBA" id="ARBA00022857"/>
    </source>
</evidence>
<protein>
    <recommendedName>
        <fullName evidence="3">Dihydrofolate reductase</fullName>
        <ecNumber evidence="2">1.5.1.3</ecNumber>
    </recommendedName>
</protein>
<sequence length="332" mass="35946">MPPPSSPPPTPPGTTLSTPSPTELHDQDPTAAEASKPTMSASPRKLKHIYLVVATTPCKNGQLGIGLNGKLPWPMIRADMNYFRDVTRDGASGGTSARTDSENDGKVRNSVIMGRKTYESIPPKFRPLGARTNVIVTRSEPVDVARSVVGDLQQQAREARGKKAELEQKRSPDPTPSIAQQLKMAGAEFGVVGDDGGATVAVQSQPEDAVSGVVVESSLRLAAESCLSQPGEVYCIGGAEIYNALLGDERLRPRLRILQTEIKKVNEGEEFECDTFWSEELEDPKNGWSEAQTGELVGWTGVDPPQGTSMDWVEDQKVGVRLRVRGWEQRGT</sequence>
<comment type="similarity">
    <text evidence="7">Belongs to the dihydrofolate reductase family.</text>
</comment>
<feature type="compositionally biased region" description="Basic and acidic residues" evidence="8">
    <location>
        <begin position="157"/>
        <end position="172"/>
    </location>
</feature>
<name>A0ABR0KCU7_9EURO</name>
<feature type="compositionally biased region" description="Pro residues" evidence="8">
    <location>
        <begin position="1"/>
        <end position="12"/>
    </location>
</feature>
<feature type="region of interest" description="Disordered" evidence="8">
    <location>
        <begin position="153"/>
        <end position="176"/>
    </location>
</feature>
<evidence type="ECO:0000256" key="3">
    <source>
        <dbReference type="ARBA" id="ARBA00018886"/>
    </source>
</evidence>
<evidence type="ECO:0000256" key="7">
    <source>
        <dbReference type="RuleBase" id="RU004474"/>
    </source>
</evidence>